<organism evidence="1 2">
    <name type="scientific">Enterobacter cloacae</name>
    <dbReference type="NCBI Taxonomy" id="550"/>
    <lineage>
        <taxon>Bacteria</taxon>
        <taxon>Pseudomonadati</taxon>
        <taxon>Pseudomonadota</taxon>
        <taxon>Gammaproteobacteria</taxon>
        <taxon>Enterobacterales</taxon>
        <taxon>Enterobacteriaceae</taxon>
        <taxon>Enterobacter</taxon>
        <taxon>Enterobacter cloacae complex</taxon>
    </lineage>
</organism>
<protein>
    <submittedName>
        <fullName evidence="1">Uncharacterized protein</fullName>
    </submittedName>
</protein>
<dbReference type="Proteomes" id="UP000515488">
    <property type="component" value="Chromosome"/>
</dbReference>
<gene>
    <name evidence="1" type="ORF">WP5S18C02_13160</name>
</gene>
<dbReference type="AlphaFoldDB" id="A0A6S5JUX1"/>
<proteinExistence type="predicted"/>
<accession>A0A6S5JUX1</accession>
<name>A0A6S5JUX1_ENTCL</name>
<evidence type="ECO:0000313" key="2">
    <source>
        <dbReference type="Proteomes" id="UP000515488"/>
    </source>
</evidence>
<reference evidence="1 2" key="1">
    <citation type="submission" date="2019-12" db="EMBL/GenBank/DDBJ databases">
        <title>complete genome sequences of Enterobacter cloacae str. WP5-S18-CRE-02 isolated from wastewater treatment plant effluent.</title>
        <authorList>
            <person name="Sekizuka T."/>
            <person name="Itokawa K."/>
            <person name="Yatsu K."/>
            <person name="Inamine Y."/>
            <person name="Kuroda M."/>
        </authorList>
    </citation>
    <scope>NUCLEOTIDE SEQUENCE [LARGE SCALE GENOMIC DNA]</scope>
    <source>
        <strain evidence="1 2">WP5-S18-CRE-02</strain>
    </source>
</reference>
<evidence type="ECO:0000313" key="1">
    <source>
        <dbReference type="EMBL" id="BBS31110.1"/>
    </source>
</evidence>
<dbReference type="EMBL" id="AP022126">
    <property type="protein sequence ID" value="BBS31110.1"/>
    <property type="molecule type" value="Genomic_DNA"/>
</dbReference>
<sequence>MSIGISSGSLVLTNATSMRNSLMSTLFNQLHSPFVSFRIIIIKMVPDINTWRSFLIQSSLYISNMEILQIISGIFNRNNRINASFIIQVITSRIIQPTCRDLINSTVSTLTKLSDWIDGKTQQLNPSPRISRIMIKVSTTIQPKLILYNKPTAL</sequence>